<dbReference type="InterPro" id="IPR000742">
    <property type="entry name" value="EGF"/>
</dbReference>
<feature type="disulfide bond" evidence="1">
    <location>
        <begin position="239"/>
        <end position="248"/>
    </location>
</feature>
<accession>A0A813T2B2</accession>
<dbReference type="Gene3D" id="2.10.25.10">
    <property type="entry name" value="Laminin"/>
    <property type="match status" value="1"/>
</dbReference>
<gene>
    <name evidence="4" type="ORF">EDS130_LOCUS5014</name>
</gene>
<feature type="domain" description="EGF-like" evidence="3">
    <location>
        <begin position="122"/>
        <end position="162"/>
    </location>
</feature>
<evidence type="ECO:0000256" key="1">
    <source>
        <dbReference type="PROSITE-ProRule" id="PRU00076"/>
    </source>
</evidence>
<dbReference type="SMART" id="SM00181">
    <property type="entry name" value="EGF"/>
    <property type="match status" value="3"/>
</dbReference>
<dbReference type="EMBL" id="CAJNOJ010000013">
    <property type="protein sequence ID" value="CAF0804294.1"/>
    <property type="molecule type" value="Genomic_DNA"/>
</dbReference>
<reference evidence="4" key="1">
    <citation type="submission" date="2021-02" db="EMBL/GenBank/DDBJ databases">
        <authorList>
            <person name="Nowell W R."/>
        </authorList>
    </citation>
    <scope>NUCLEOTIDE SEQUENCE</scope>
</reference>
<feature type="chain" id="PRO_5032702296" description="EGF-like domain-containing protein" evidence="2">
    <location>
        <begin position="19"/>
        <end position="304"/>
    </location>
</feature>
<feature type="domain" description="EGF-like" evidence="3">
    <location>
        <begin position="209"/>
        <end position="249"/>
    </location>
</feature>
<dbReference type="PROSITE" id="PS00022">
    <property type="entry name" value="EGF_1"/>
    <property type="match status" value="3"/>
</dbReference>
<protein>
    <recommendedName>
        <fullName evidence="3">EGF-like domain-containing protein</fullName>
    </recommendedName>
</protein>
<evidence type="ECO:0000259" key="3">
    <source>
        <dbReference type="PROSITE" id="PS50026"/>
    </source>
</evidence>
<dbReference type="Proteomes" id="UP000663852">
    <property type="component" value="Unassembled WGS sequence"/>
</dbReference>
<keyword evidence="1" id="KW-0245">EGF-like domain</keyword>
<evidence type="ECO:0000313" key="4">
    <source>
        <dbReference type="EMBL" id="CAF0804294.1"/>
    </source>
</evidence>
<name>A0A813T2B2_ADIRI</name>
<dbReference type="SUPFAM" id="SSF57196">
    <property type="entry name" value="EGF/Laminin"/>
    <property type="match status" value="1"/>
</dbReference>
<feature type="signal peptide" evidence="2">
    <location>
        <begin position="1"/>
        <end position="18"/>
    </location>
</feature>
<comment type="caution">
    <text evidence="1">Lacks conserved residue(s) required for the propagation of feature annotation.</text>
</comment>
<feature type="disulfide bond" evidence="1">
    <location>
        <begin position="152"/>
        <end position="161"/>
    </location>
</feature>
<proteinExistence type="predicted"/>
<evidence type="ECO:0000313" key="5">
    <source>
        <dbReference type="Proteomes" id="UP000663852"/>
    </source>
</evidence>
<sequence length="304" mass="32455">MKTVIVLIVALYFTSTHAAGDKNYCSTNPCGIAGYFNETRGYRCLQVGASALCTCPGHKYTFDRPCRLCGNQNASEDACTNSNGNLILCLESDDCGTSFSCLCNDTAGNSVQTTNADCDLTKPLQCSSTTNPGTGPSPCLHGGVYSGGICHCPSGYGGAVCQNRDDHNLCERVTCKTGFCATQPPQGPHQAVCLCPYGTWGEYCEMKGTPGFCLSGLCLNNGACQENVIGSTRFAYCKCAPGFNGTKCESNYFSCASAGFFQDTYMHEQGKYFECRTVTGGLRAEERSCPKGLRFNATSRLCLI</sequence>
<organism evidence="4 5">
    <name type="scientific">Adineta ricciae</name>
    <name type="common">Rotifer</name>
    <dbReference type="NCBI Taxonomy" id="249248"/>
    <lineage>
        <taxon>Eukaryota</taxon>
        <taxon>Metazoa</taxon>
        <taxon>Spiralia</taxon>
        <taxon>Gnathifera</taxon>
        <taxon>Rotifera</taxon>
        <taxon>Eurotatoria</taxon>
        <taxon>Bdelloidea</taxon>
        <taxon>Adinetida</taxon>
        <taxon>Adinetidae</taxon>
        <taxon>Adineta</taxon>
    </lineage>
</organism>
<dbReference type="AlphaFoldDB" id="A0A813T2B2"/>
<evidence type="ECO:0000256" key="2">
    <source>
        <dbReference type="SAM" id="SignalP"/>
    </source>
</evidence>
<keyword evidence="2" id="KW-0732">Signal</keyword>
<dbReference type="PROSITE" id="PS50026">
    <property type="entry name" value="EGF_3"/>
    <property type="match status" value="2"/>
</dbReference>
<dbReference type="OrthoDB" id="10266706at2759"/>
<dbReference type="PROSITE" id="PS01186">
    <property type="entry name" value="EGF_2"/>
    <property type="match status" value="2"/>
</dbReference>
<comment type="caution">
    <text evidence="4">The sequence shown here is derived from an EMBL/GenBank/DDBJ whole genome shotgun (WGS) entry which is preliminary data.</text>
</comment>
<keyword evidence="1" id="KW-1015">Disulfide bond</keyword>